<dbReference type="InterPro" id="IPR045339">
    <property type="entry name" value="DUF6534"/>
</dbReference>
<feature type="transmembrane region" description="Helical" evidence="2">
    <location>
        <begin position="125"/>
        <end position="144"/>
    </location>
</feature>
<dbReference type="AlphaFoldDB" id="A0A0C3F415"/>
<accession>A0A0C3F415</accession>
<feature type="transmembrane region" description="Helical" evidence="2">
    <location>
        <begin position="206"/>
        <end position="226"/>
    </location>
</feature>
<evidence type="ECO:0000259" key="3">
    <source>
        <dbReference type="Pfam" id="PF20152"/>
    </source>
</evidence>
<feature type="transmembrane region" description="Helical" evidence="2">
    <location>
        <begin position="164"/>
        <end position="185"/>
    </location>
</feature>
<sequence length="315" mass="34867">MTPDHSSFDPNAQWGAGLVGLVVATILYGITCVQTFTYYNRCGRDPLWLKLLVAILWVLDTAHSGTITHTVYFSVIIHFSQPQANIVWSQPVDVYLTSTVAWIVQSFLIFRIWSMSQGIIRYASVVTLFLVTSLGFTMGIAYASKVLQIKAIARIPETASLMNVALGCTVAGDILLTICMSFLLARSRTGLERTDTVIGTLIKYTVRNGLLTSTCAFLDVVMHIALPTTQAFLAFYCLLAKLYTNTFLATLNARDVLRNKAECTDRSSIKFDTDTEIRPSGRNFSEGTIEQSLRSQTVKGTESQHHIETKAQIEG</sequence>
<feature type="transmembrane region" description="Helical" evidence="2">
    <location>
        <begin position="51"/>
        <end position="74"/>
    </location>
</feature>
<dbReference type="EMBL" id="KN833009">
    <property type="protein sequence ID" value="KIM79505.1"/>
    <property type="molecule type" value="Genomic_DNA"/>
</dbReference>
<dbReference type="Proteomes" id="UP000054166">
    <property type="component" value="Unassembled WGS sequence"/>
</dbReference>
<reference evidence="4 5" key="1">
    <citation type="submission" date="2014-04" db="EMBL/GenBank/DDBJ databases">
        <authorList>
            <consortium name="DOE Joint Genome Institute"/>
            <person name="Kuo A."/>
            <person name="Tarkka M."/>
            <person name="Buscot F."/>
            <person name="Kohler A."/>
            <person name="Nagy L.G."/>
            <person name="Floudas D."/>
            <person name="Copeland A."/>
            <person name="Barry K.W."/>
            <person name="Cichocki N."/>
            <person name="Veneault-Fourrey C."/>
            <person name="LaButti K."/>
            <person name="Lindquist E.A."/>
            <person name="Lipzen A."/>
            <person name="Lundell T."/>
            <person name="Morin E."/>
            <person name="Murat C."/>
            <person name="Sun H."/>
            <person name="Tunlid A."/>
            <person name="Henrissat B."/>
            <person name="Grigoriev I.V."/>
            <person name="Hibbett D.S."/>
            <person name="Martin F."/>
            <person name="Nordberg H.P."/>
            <person name="Cantor M.N."/>
            <person name="Hua S.X."/>
        </authorList>
    </citation>
    <scope>NUCLEOTIDE SEQUENCE [LARGE SCALE GENOMIC DNA]</scope>
    <source>
        <strain evidence="4 5">F 1598</strain>
    </source>
</reference>
<evidence type="ECO:0000313" key="4">
    <source>
        <dbReference type="EMBL" id="KIM79505.1"/>
    </source>
</evidence>
<organism evidence="4 5">
    <name type="scientific">Piloderma croceum (strain F 1598)</name>
    <dbReference type="NCBI Taxonomy" id="765440"/>
    <lineage>
        <taxon>Eukaryota</taxon>
        <taxon>Fungi</taxon>
        <taxon>Dikarya</taxon>
        <taxon>Basidiomycota</taxon>
        <taxon>Agaricomycotina</taxon>
        <taxon>Agaricomycetes</taxon>
        <taxon>Agaricomycetidae</taxon>
        <taxon>Atheliales</taxon>
        <taxon>Atheliaceae</taxon>
        <taxon>Piloderma</taxon>
    </lineage>
</organism>
<reference evidence="5" key="2">
    <citation type="submission" date="2015-01" db="EMBL/GenBank/DDBJ databases">
        <title>Evolutionary Origins and Diversification of the Mycorrhizal Mutualists.</title>
        <authorList>
            <consortium name="DOE Joint Genome Institute"/>
            <consortium name="Mycorrhizal Genomics Consortium"/>
            <person name="Kohler A."/>
            <person name="Kuo A."/>
            <person name="Nagy L.G."/>
            <person name="Floudas D."/>
            <person name="Copeland A."/>
            <person name="Barry K.W."/>
            <person name="Cichocki N."/>
            <person name="Veneault-Fourrey C."/>
            <person name="LaButti K."/>
            <person name="Lindquist E.A."/>
            <person name="Lipzen A."/>
            <person name="Lundell T."/>
            <person name="Morin E."/>
            <person name="Murat C."/>
            <person name="Riley R."/>
            <person name="Ohm R."/>
            <person name="Sun H."/>
            <person name="Tunlid A."/>
            <person name="Henrissat B."/>
            <person name="Grigoriev I.V."/>
            <person name="Hibbett D.S."/>
            <person name="Martin F."/>
        </authorList>
    </citation>
    <scope>NUCLEOTIDE SEQUENCE [LARGE SCALE GENOMIC DNA]</scope>
    <source>
        <strain evidence="5">F 1598</strain>
    </source>
</reference>
<dbReference type="InParanoid" id="A0A0C3F415"/>
<keyword evidence="2" id="KW-0812">Transmembrane</keyword>
<proteinExistence type="predicted"/>
<dbReference type="PANTHER" id="PTHR40465:SF1">
    <property type="entry name" value="DUF6534 DOMAIN-CONTAINING PROTEIN"/>
    <property type="match status" value="1"/>
</dbReference>
<dbReference type="PANTHER" id="PTHR40465">
    <property type="entry name" value="CHROMOSOME 1, WHOLE GENOME SHOTGUN SEQUENCE"/>
    <property type="match status" value="1"/>
</dbReference>
<feature type="transmembrane region" description="Helical" evidence="2">
    <location>
        <begin position="12"/>
        <end position="39"/>
    </location>
</feature>
<name>A0A0C3F415_PILCF</name>
<feature type="domain" description="DUF6534" evidence="3">
    <location>
        <begin position="170"/>
        <end position="255"/>
    </location>
</feature>
<keyword evidence="5" id="KW-1185">Reference proteome</keyword>
<protein>
    <recommendedName>
        <fullName evidence="3">DUF6534 domain-containing protein</fullName>
    </recommendedName>
</protein>
<dbReference type="OrthoDB" id="2535105at2759"/>
<dbReference type="Pfam" id="PF20152">
    <property type="entry name" value="DUF6534"/>
    <property type="match status" value="1"/>
</dbReference>
<evidence type="ECO:0000313" key="5">
    <source>
        <dbReference type="Proteomes" id="UP000054166"/>
    </source>
</evidence>
<evidence type="ECO:0000256" key="2">
    <source>
        <dbReference type="SAM" id="Phobius"/>
    </source>
</evidence>
<keyword evidence="2" id="KW-0472">Membrane</keyword>
<feature type="transmembrane region" description="Helical" evidence="2">
    <location>
        <begin position="232"/>
        <end position="251"/>
    </location>
</feature>
<feature type="transmembrane region" description="Helical" evidence="2">
    <location>
        <begin position="94"/>
        <end position="113"/>
    </location>
</feature>
<dbReference type="HOGENOM" id="CLU_046025_5_4_1"/>
<feature type="compositionally biased region" description="Basic and acidic residues" evidence="1">
    <location>
        <begin position="302"/>
        <end position="315"/>
    </location>
</feature>
<gene>
    <name evidence="4" type="ORF">PILCRDRAFT_823420</name>
</gene>
<feature type="region of interest" description="Disordered" evidence="1">
    <location>
        <begin position="295"/>
        <end position="315"/>
    </location>
</feature>
<keyword evidence="2" id="KW-1133">Transmembrane helix</keyword>
<evidence type="ECO:0000256" key="1">
    <source>
        <dbReference type="SAM" id="MobiDB-lite"/>
    </source>
</evidence>